<dbReference type="EMBL" id="CP001345">
    <property type="protein sequence ID" value="ACL47651.1"/>
    <property type="molecule type" value="Genomic_DNA"/>
</dbReference>
<geneLocation type="plasmid" evidence="4">
    <name>pP742501</name>
</geneLocation>
<dbReference type="GO" id="GO:0006355">
    <property type="term" value="P:regulation of DNA-templated transcription"/>
    <property type="evidence" value="ECO:0007669"/>
    <property type="project" value="InterPro"/>
</dbReference>
<dbReference type="OrthoDB" id="415634at2"/>
<dbReference type="Gene3D" id="3.40.50.150">
    <property type="entry name" value="Vaccinia Virus protein VP39"/>
    <property type="match status" value="1"/>
</dbReference>
<organism evidence="4">
    <name type="scientific">Cyanothece sp. (strain PCC 7425 / ATCC 29141)</name>
    <dbReference type="NCBI Taxonomy" id="395961"/>
    <lineage>
        <taxon>Bacteria</taxon>
        <taxon>Bacillati</taxon>
        <taxon>Cyanobacteriota</taxon>
        <taxon>Cyanophyceae</taxon>
        <taxon>Gomontiellales</taxon>
        <taxon>Cyanothecaceae</taxon>
        <taxon>Cyanothece</taxon>
    </lineage>
</organism>
<dbReference type="GO" id="GO:0004386">
    <property type="term" value="F:helicase activity"/>
    <property type="evidence" value="ECO:0007669"/>
    <property type="project" value="UniProtKB-KW"/>
</dbReference>
<evidence type="ECO:0000256" key="1">
    <source>
        <dbReference type="ARBA" id="ARBA00006992"/>
    </source>
</evidence>
<keyword evidence="4" id="KW-0547">Nucleotide-binding</keyword>
<dbReference type="InterPro" id="IPR029063">
    <property type="entry name" value="SAM-dependent_MTases_sf"/>
</dbReference>
<gene>
    <name evidence="4" type="ordered locus">Cyan7425_5392</name>
</gene>
<comment type="similarity">
    <text evidence="1">Belongs to the SBNO family.</text>
</comment>
<feature type="domain" description="Helicase C-terminal" evidence="3">
    <location>
        <begin position="1018"/>
        <end position="1128"/>
    </location>
</feature>
<dbReference type="Pfam" id="PF21849">
    <property type="entry name" value="DUF6908"/>
    <property type="match status" value="1"/>
</dbReference>
<dbReference type="GO" id="GO:0032259">
    <property type="term" value="P:methylation"/>
    <property type="evidence" value="ECO:0007669"/>
    <property type="project" value="InterPro"/>
</dbReference>
<reference evidence="4" key="1">
    <citation type="submission" date="2009-01" db="EMBL/GenBank/DDBJ databases">
        <title>Complete sequence of plasmid1 Cyanothece sp. PCC 7425.</title>
        <authorList>
            <consortium name="US DOE Joint Genome Institute"/>
            <person name="Lucas S."/>
            <person name="Copeland A."/>
            <person name="Lapidus A."/>
            <person name="Glavina del Rio T."/>
            <person name="Dalin E."/>
            <person name="Tice H."/>
            <person name="Bruce D."/>
            <person name="Goodwin L."/>
            <person name="Pitluck S."/>
            <person name="Sims D."/>
            <person name="Meineke L."/>
            <person name="Brettin T."/>
            <person name="Detter J.C."/>
            <person name="Han C."/>
            <person name="Larimer F."/>
            <person name="Land M."/>
            <person name="Hauser L."/>
            <person name="Kyrpides N."/>
            <person name="Ovchinnikova G."/>
            <person name="Liberton M."/>
            <person name="Stoeckel J."/>
            <person name="Banerjee A."/>
            <person name="Singh A."/>
            <person name="Page L."/>
            <person name="Sato H."/>
            <person name="Zhao L."/>
            <person name="Sherman L."/>
            <person name="Pakrasi H."/>
            <person name="Richardson P."/>
        </authorList>
    </citation>
    <scope>NUCLEOTIDE SEQUENCE</scope>
    <source>
        <strain evidence="4">PCC 7425</strain>
        <plasmid evidence="4">pP742501</plasmid>
    </source>
</reference>
<evidence type="ECO:0000313" key="4">
    <source>
        <dbReference type="EMBL" id="ACL47651.1"/>
    </source>
</evidence>
<accession>B8HZ03</accession>
<dbReference type="PANTHER" id="PTHR12706:SF30">
    <property type="entry name" value="PROTEIN STRAWBERRY NOTCH-RELATED"/>
    <property type="match status" value="1"/>
</dbReference>
<keyword evidence="4" id="KW-0347">Helicase</keyword>
<dbReference type="Pfam" id="PF13871">
    <property type="entry name" value="Helicase_C_4"/>
    <property type="match status" value="1"/>
</dbReference>
<feature type="compositionally biased region" description="Gly residues" evidence="2">
    <location>
        <begin position="411"/>
        <end position="425"/>
    </location>
</feature>
<dbReference type="SUPFAM" id="SSF52540">
    <property type="entry name" value="P-loop containing nucleoside triphosphate hydrolases"/>
    <property type="match status" value="2"/>
</dbReference>
<sequence length="2123" mass="232581">MMLGQEELAQFFAAQFIQGHRYRAIVEARQQVQVRLNQPVPPGSALAKRVDEAVEAGLVRAAREIVAQGFPPSQTYELLVDLHDRQPNLSVRSSTSVRQQAYSTVLPIAYLAATLAGIDANTTVYEPTAGHGALLLCTDPAKTTVNELNPERAADLRAQGFSVTQYDAAEYFPQESHDVVIANPPFGRVKGEAGRARQFTLEGNRRGTAQIDQAIALQALRAMKPDGRAVLILGGKPEKEEPDRSESYNTLESRRFFYILYQQYNVTAHFTVAGELYRKQGAAWPIDLIVIQGRGRSSRPLPAVQPPLIYTSFITLKELLSDGQSHKPSGLSEVPAGLVTPDGGESKPVSGQNPPGSNADDVDVLPGTDGGTGAMADRSVDDDGNRGSESDPSAIGGNALPAQFQRNSPGLNGGPSLGVGNGLGGSPDSEQRNLGDSLPGQHRAGISRDLTRGDILPSHPDGVTRRSEAGSIPGRPRLRTLTNLSQQPIASTPQVPMADTSAEAQPPTPLNTAYVPRSQGPSPGTLIPTNMAVSAQIALDRLEKERGNIDEFVMSRLGLDTKEQLWAVLYAEQIDSLALAFDQRSKGQIFLNGDQTGNGKGRFGAANLIDARRQGYIPVFVTQKPNLYNSMLNDLADLGYQNIRPFLTNNDVSLVLDDGRKLKSGHQADQNEEMTRIARTGLGGYDAIFTTYSQMQTVRGKETLRREFLKAIAPQAIFIFDESHEAGGSTGQQGWKSGSEAGDRAAFVRELVDSSAGAVFMSATATKDPAVMDLYARRTDAVHAVSSMNNLEQTLKAGGIPLQQMMATKFVASGNLLRRERSFESIAFNAKVVAVDRQIADGISAIMRAVDRFDRAKAEALKDLKEQVKAEAKQAGEDNAIGQAGAKSANFTSLMHNAIDQGLLCQKAEATVQEAIVALQRGEKPLIAVASTMDAFIQDYAEAQGIEPGEPIAITFADLLDRYLERSRDVVLKDYEGNQTRRPMTDAELGPRGMAAFLEAQAILAATDLSGIPLSSIDYIKWRLDRAGYRVDEITGRSNVIDYQPDGSMRLGIRSARETSPQAKINIVNRFNAGDLDVVILNRSGSTGINLHASEKFVDQRPRHMIVVQAERDINQVMQMLGRVNRFGQVVEPTFTLLMADVPAEKRLGALLSQKMASLNANTTAARDSNLSVSNVVDFMNAAGEEVVSELLSDNPELDALLSFPARNIQGNSGTELISRVTGRIPLLSIEDQEALYTLIETETQSLIEQKAAMGENVLEADKLDLQARTIARMEILPDTGQVRSEFTGPAYLEVVDARAIDKPMTQLQVINIVRETLELTPVRTVEEHDAATTTAIAQSFAERRLSELKQAVEVYRSDVLSRLVEPESRSKLNLHLERQTEQLTTLLNQFPEGTPVQVATQEGSLVYGVIGRVWQKPKVIGSPAAATNWRIQILTDNRAKQITVPLSKVNTGRESSLIMIHQEARWDGTPIYATFDLKQADRRLEMQIITGNLLKAYEKYPRGKFVNFTDRRGQVRQGLMMPDGFDIQEELRKEPVAFKAPHQVQAFLTEVTRNQGVVHDLDKILAIKTAGQAKYTGETATAFLVQTPVATRVGGRYFLNEDLLRAADAEFFSVSDRMEMTIPAEKLEAVLQVLMVEQQITLVTFDHKDLARSYLGEMLPQMELIAANQFEAQGDYVPFVPEPTQSSIQQLELLYLANGIEPAVTPSVNGKEATEPPSENSAFHAIAEPALQSGIAEQNVARLLHQGRLTEAILQGEDFHLRVDNPPYLPLVIERHDTQLYLTHYREQQGDLCIDAEMVFAIDSTGQLKLTETAVQDPIRGGELRSLSASFANLFSKNLLEQGFAAGITHTLNQKSITTEAETVVLHQNQDRSFSEPPITPPAPQAGGKMMAETTRDIVNPVPSGSTAQLPGQSEGNLAPKPEGQLINKLEGWATISRSLSKPEGYVARINTVVEMYRQTQTLSDKAVTALESDWQGHTAQLNQVREWYRTAIRLGKSQPYLSRIQSVGEGFKNGEPLSEQAIAAMNTDFRYADWLTYSQGVQEEDPSHYLKGVAANTLRAGKTQVQALEILETSPQFKQLQEQMGYSKAQSHFKLLITDTTNSLKTQKIAHFHVTQCENEL</sequence>
<feature type="compositionally biased region" description="Polar residues" evidence="2">
    <location>
        <begin position="480"/>
        <end position="494"/>
    </location>
</feature>
<dbReference type="GO" id="GO:0003676">
    <property type="term" value="F:nucleic acid binding"/>
    <property type="evidence" value="ECO:0007669"/>
    <property type="project" value="InterPro"/>
</dbReference>
<dbReference type="CDD" id="cd02440">
    <property type="entry name" value="AdoMet_MTases"/>
    <property type="match status" value="1"/>
</dbReference>
<dbReference type="InterPro" id="IPR001650">
    <property type="entry name" value="Helicase_C-like"/>
</dbReference>
<dbReference type="InterPro" id="IPR026937">
    <property type="entry name" value="SBNO_Helicase_C_dom"/>
</dbReference>
<dbReference type="Pfam" id="PF13872">
    <property type="entry name" value="AAA_34"/>
    <property type="match status" value="1"/>
</dbReference>
<dbReference type="HOGENOM" id="CLU_001193_0_0_3"/>
<feature type="region of interest" description="Disordered" evidence="2">
    <location>
        <begin position="322"/>
        <end position="507"/>
    </location>
</feature>
<dbReference type="PANTHER" id="PTHR12706">
    <property type="entry name" value="STRAWBERRY NOTCH-RELATED"/>
    <property type="match status" value="1"/>
</dbReference>
<dbReference type="PRINTS" id="PR00507">
    <property type="entry name" value="N12N6MTFRASE"/>
</dbReference>
<dbReference type="InterPro" id="IPR027417">
    <property type="entry name" value="P-loop_NTPase"/>
</dbReference>
<dbReference type="InterPro" id="IPR002052">
    <property type="entry name" value="DNA_methylase_N6_adenine_CS"/>
</dbReference>
<dbReference type="InterPro" id="IPR054203">
    <property type="entry name" value="DUF6908"/>
</dbReference>
<dbReference type="SMART" id="SM00490">
    <property type="entry name" value="HELICc"/>
    <property type="match status" value="1"/>
</dbReference>
<keyword evidence="4" id="KW-0614">Plasmid</keyword>
<protein>
    <submittedName>
        <fullName evidence="4">Helicase domain protein</fullName>
    </submittedName>
</protein>
<name>B8HZ03_CYAP4</name>
<dbReference type="InterPro" id="IPR026741">
    <property type="entry name" value="SNO"/>
</dbReference>
<dbReference type="PROSITE" id="PS00092">
    <property type="entry name" value="N6_MTASE"/>
    <property type="match status" value="1"/>
</dbReference>
<dbReference type="KEGG" id="cyn:Cyan7425_5392"/>
<dbReference type="Gene3D" id="3.40.50.300">
    <property type="entry name" value="P-loop containing nucleotide triphosphate hydrolases"/>
    <property type="match status" value="1"/>
</dbReference>
<evidence type="ECO:0000256" key="2">
    <source>
        <dbReference type="SAM" id="MobiDB-lite"/>
    </source>
</evidence>
<proteinExistence type="inferred from homology"/>
<dbReference type="GO" id="GO:0008168">
    <property type="term" value="F:methyltransferase activity"/>
    <property type="evidence" value="ECO:0007669"/>
    <property type="project" value="InterPro"/>
</dbReference>
<keyword evidence="4" id="KW-0067">ATP-binding</keyword>
<evidence type="ECO:0000259" key="3">
    <source>
        <dbReference type="SMART" id="SM00490"/>
    </source>
</evidence>
<dbReference type="InterPro" id="IPR039187">
    <property type="entry name" value="SNO_AAA"/>
</dbReference>
<keyword evidence="4" id="KW-0378">Hydrolase</keyword>
<dbReference type="SUPFAM" id="SSF53335">
    <property type="entry name" value="S-adenosyl-L-methionine-dependent methyltransferases"/>
    <property type="match status" value="1"/>
</dbReference>
<feature type="compositionally biased region" description="Basic and acidic residues" evidence="2">
    <location>
        <begin position="378"/>
        <end position="389"/>
    </location>
</feature>